<dbReference type="GO" id="GO:0016616">
    <property type="term" value="F:oxidoreductase activity, acting on the CH-OH group of donors, NAD or NADP as acceptor"/>
    <property type="evidence" value="ECO:0007669"/>
    <property type="project" value="InterPro"/>
</dbReference>
<feature type="domain" description="D-isomer specific 2-hydroxyacid dehydrogenase NAD-binding" evidence="4">
    <location>
        <begin position="119"/>
        <end position="291"/>
    </location>
</feature>
<reference evidence="6" key="1">
    <citation type="submission" date="2022-06" db="EMBL/GenBank/DDBJ databases">
        <title>PHB producers.</title>
        <authorList>
            <person name="Besaury L."/>
        </authorList>
    </citation>
    <scope>NUCLEOTIDE SEQUENCE</scope>
    <source>
        <strain evidence="6 7">SEWS6</strain>
    </source>
</reference>
<evidence type="ECO:0000256" key="1">
    <source>
        <dbReference type="ARBA" id="ARBA00005854"/>
    </source>
</evidence>
<evidence type="ECO:0000313" key="5">
    <source>
        <dbReference type="EMBL" id="MCX4144998.1"/>
    </source>
</evidence>
<dbReference type="RefSeq" id="WP_266257029.1">
    <property type="nucleotide sequence ID" value="NZ_JAMXWF010000004.1"/>
</dbReference>
<evidence type="ECO:0000313" key="7">
    <source>
        <dbReference type="Proteomes" id="UP001209412"/>
    </source>
</evidence>
<dbReference type="GO" id="GO:0051287">
    <property type="term" value="F:NAD binding"/>
    <property type="evidence" value="ECO:0007669"/>
    <property type="project" value="InterPro"/>
</dbReference>
<dbReference type="Proteomes" id="UP001209412">
    <property type="component" value="Unassembled WGS sequence"/>
</dbReference>
<organism evidence="6 8">
    <name type="scientific">Paraburkholderia madseniana</name>
    <dbReference type="NCBI Taxonomy" id="2599607"/>
    <lineage>
        <taxon>Bacteria</taxon>
        <taxon>Pseudomonadati</taxon>
        <taxon>Pseudomonadota</taxon>
        <taxon>Betaproteobacteria</taxon>
        <taxon>Burkholderiales</taxon>
        <taxon>Burkholderiaceae</taxon>
        <taxon>Paraburkholderia</taxon>
    </lineage>
</organism>
<dbReference type="PANTHER" id="PTHR42789:SF1">
    <property type="entry name" value="D-ISOMER SPECIFIC 2-HYDROXYACID DEHYDROGENASE FAMILY PROTEIN (AFU_ORTHOLOGUE AFUA_6G10090)"/>
    <property type="match status" value="1"/>
</dbReference>
<dbReference type="SUPFAM" id="SSF52283">
    <property type="entry name" value="Formate/glycerate dehydrogenase catalytic domain-like"/>
    <property type="match status" value="1"/>
</dbReference>
<gene>
    <name evidence="6" type="ORF">NIE36_06305</name>
    <name evidence="5" type="ORF">OSB80_06315</name>
</gene>
<accession>A0AAP5BAB8</accession>
<dbReference type="EMBL" id="JAPKHW010000004">
    <property type="protein sequence ID" value="MCX4144998.1"/>
    <property type="molecule type" value="Genomic_DNA"/>
</dbReference>
<dbReference type="PROSITE" id="PS00065">
    <property type="entry name" value="D_2_HYDROXYACID_DH_1"/>
    <property type="match status" value="1"/>
</dbReference>
<evidence type="ECO:0000256" key="3">
    <source>
        <dbReference type="ARBA" id="ARBA00023027"/>
    </source>
</evidence>
<keyword evidence="2" id="KW-0560">Oxidoreductase</keyword>
<evidence type="ECO:0000313" key="6">
    <source>
        <dbReference type="EMBL" id="MDQ6406830.1"/>
    </source>
</evidence>
<protein>
    <submittedName>
        <fullName evidence="6">D-2-hydroxyacid dehydrogenase family protein</fullName>
    </submittedName>
</protein>
<keyword evidence="3" id="KW-0520">NAD</keyword>
<dbReference type="InterPro" id="IPR029752">
    <property type="entry name" value="D-isomer_DH_CS1"/>
</dbReference>
<name>A0AAP5BAB8_9BURK</name>
<dbReference type="Pfam" id="PF02826">
    <property type="entry name" value="2-Hacid_dh_C"/>
    <property type="match status" value="1"/>
</dbReference>
<dbReference type="InterPro" id="IPR036291">
    <property type="entry name" value="NAD(P)-bd_dom_sf"/>
</dbReference>
<keyword evidence="7" id="KW-1185">Reference proteome</keyword>
<dbReference type="InterPro" id="IPR006140">
    <property type="entry name" value="D-isomer_DH_NAD-bd"/>
</dbReference>
<dbReference type="Proteomes" id="UP001242288">
    <property type="component" value="Unassembled WGS sequence"/>
</dbReference>
<comment type="caution">
    <text evidence="6">The sequence shown here is derived from an EMBL/GenBank/DDBJ whole genome shotgun (WGS) entry which is preliminary data.</text>
</comment>
<dbReference type="CDD" id="cd12169">
    <property type="entry name" value="PGDH_like_1"/>
    <property type="match status" value="1"/>
</dbReference>
<comment type="similarity">
    <text evidence="1">Belongs to the D-isomer specific 2-hydroxyacid dehydrogenase family.</text>
</comment>
<dbReference type="PANTHER" id="PTHR42789">
    <property type="entry name" value="D-ISOMER SPECIFIC 2-HYDROXYACID DEHYDROGENASE FAMILY PROTEIN (AFU_ORTHOLOGUE AFUA_6G10090)"/>
    <property type="match status" value="1"/>
</dbReference>
<dbReference type="InterPro" id="IPR050857">
    <property type="entry name" value="D-2-hydroxyacid_DH"/>
</dbReference>
<proteinExistence type="inferred from homology"/>
<sequence length="325" mass="35803">MVRTGELVKIAVLDDYQGVALEMADWSRLRDRAEITVFYDNISDSQALIERLAPFDVLCVMRERTPLPRSIIENLPRLRLIASTAPRNRSIDMEAAKERGITVVNTGYASTPTVELTWALILASTRHLVAESSSLRKGEWQTKVGEDLYGKTLAILGLGNIGTSVAAIGRSFGMQVIAWSQNLTPEKAAAAQVSYVSKDELFRRADILSIHLILSDRTRGLVGAEEIALMKPTARLINPSRGPIVREADLIDALATNRIAGAALDVFDEEPLAKAHPYRSLSNVLATPHIGYVSNSLYRTFYGDTVDHLDRWLSNPKYTGEDAVA</sequence>
<dbReference type="Gene3D" id="3.40.50.720">
    <property type="entry name" value="NAD(P)-binding Rossmann-like Domain"/>
    <property type="match status" value="2"/>
</dbReference>
<evidence type="ECO:0000259" key="4">
    <source>
        <dbReference type="Pfam" id="PF02826"/>
    </source>
</evidence>
<dbReference type="AlphaFoldDB" id="A0AAP5BAB8"/>
<evidence type="ECO:0000256" key="2">
    <source>
        <dbReference type="ARBA" id="ARBA00023002"/>
    </source>
</evidence>
<dbReference type="SUPFAM" id="SSF51735">
    <property type="entry name" value="NAD(P)-binding Rossmann-fold domains"/>
    <property type="match status" value="1"/>
</dbReference>
<dbReference type="EMBL" id="JAMXWF010000004">
    <property type="protein sequence ID" value="MDQ6406830.1"/>
    <property type="molecule type" value="Genomic_DNA"/>
</dbReference>
<evidence type="ECO:0000313" key="8">
    <source>
        <dbReference type="Proteomes" id="UP001242288"/>
    </source>
</evidence>